<proteinExistence type="predicted"/>
<reference evidence="1" key="1">
    <citation type="submission" date="2023-03" db="EMBL/GenBank/DDBJ databases">
        <title>Massive genome expansion in bonnet fungi (Mycena s.s.) driven by repeated elements and novel gene families across ecological guilds.</title>
        <authorList>
            <consortium name="Lawrence Berkeley National Laboratory"/>
            <person name="Harder C.B."/>
            <person name="Miyauchi S."/>
            <person name="Viragh M."/>
            <person name="Kuo A."/>
            <person name="Thoen E."/>
            <person name="Andreopoulos B."/>
            <person name="Lu D."/>
            <person name="Skrede I."/>
            <person name="Drula E."/>
            <person name="Henrissat B."/>
            <person name="Morin E."/>
            <person name="Kohler A."/>
            <person name="Barry K."/>
            <person name="LaButti K."/>
            <person name="Morin E."/>
            <person name="Salamov A."/>
            <person name="Lipzen A."/>
            <person name="Mereny Z."/>
            <person name="Hegedus B."/>
            <person name="Baldrian P."/>
            <person name="Stursova M."/>
            <person name="Weitz H."/>
            <person name="Taylor A."/>
            <person name="Grigoriev I.V."/>
            <person name="Nagy L.G."/>
            <person name="Martin F."/>
            <person name="Kauserud H."/>
        </authorList>
    </citation>
    <scope>NUCLEOTIDE SEQUENCE</scope>
    <source>
        <strain evidence="1">9144</strain>
    </source>
</reference>
<evidence type="ECO:0000313" key="1">
    <source>
        <dbReference type="EMBL" id="KAJ7197395.1"/>
    </source>
</evidence>
<organism evidence="1 2">
    <name type="scientific">Mycena pura</name>
    <dbReference type="NCBI Taxonomy" id="153505"/>
    <lineage>
        <taxon>Eukaryota</taxon>
        <taxon>Fungi</taxon>
        <taxon>Dikarya</taxon>
        <taxon>Basidiomycota</taxon>
        <taxon>Agaricomycotina</taxon>
        <taxon>Agaricomycetes</taxon>
        <taxon>Agaricomycetidae</taxon>
        <taxon>Agaricales</taxon>
        <taxon>Marasmiineae</taxon>
        <taxon>Mycenaceae</taxon>
        <taxon>Mycena</taxon>
    </lineage>
</organism>
<name>A0AAD6Y9A4_9AGAR</name>
<comment type="caution">
    <text evidence="1">The sequence shown here is derived from an EMBL/GenBank/DDBJ whole genome shotgun (WGS) entry which is preliminary data.</text>
</comment>
<accession>A0AAD6Y9A4</accession>
<dbReference type="Proteomes" id="UP001219525">
    <property type="component" value="Unassembled WGS sequence"/>
</dbReference>
<protein>
    <submittedName>
        <fullName evidence="1">Uncharacterized protein</fullName>
    </submittedName>
</protein>
<dbReference type="AlphaFoldDB" id="A0AAD6Y9A4"/>
<dbReference type="EMBL" id="JARJCW010000078">
    <property type="protein sequence ID" value="KAJ7197395.1"/>
    <property type="molecule type" value="Genomic_DNA"/>
</dbReference>
<evidence type="ECO:0000313" key="2">
    <source>
        <dbReference type="Proteomes" id="UP001219525"/>
    </source>
</evidence>
<keyword evidence="2" id="KW-1185">Reference proteome</keyword>
<sequence>MVLDMLADIYKAEGNAEKSTWVHCGAMIHASAIAIGASGNVGMGASGINIVNSGAQDDLSVTGGQIWLKAMQKKHCGAPLGIIHTSAISIGASYISAFGIHCASDSRKPMVTWFAAPPASGKSSWPSTSALYLYLLSNLPEVMEVFINMKTTEVHVTIHYSAAFEIGNYQLYTTKLISNLCTILQ</sequence>
<gene>
    <name evidence="1" type="ORF">GGX14DRAFT_402629</name>
</gene>